<feature type="chain" id="PRO_5030931021" evidence="1">
    <location>
        <begin position="27"/>
        <end position="158"/>
    </location>
</feature>
<evidence type="ECO:0000256" key="1">
    <source>
        <dbReference type="SAM" id="SignalP"/>
    </source>
</evidence>
<name>A0A7X0AYM3_9PROT</name>
<evidence type="ECO:0000259" key="2">
    <source>
        <dbReference type="PROSITE" id="PS50905"/>
    </source>
</evidence>
<feature type="signal peptide" evidence="1">
    <location>
        <begin position="1"/>
        <end position="26"/>
    </location>
</feature>
<dbReference type="PROSITE" id="PS50905">
    <property type="entry name" value="FERRITIN_LIKE"/>
    <property type="match status" value="1"/>
</dbReference>
<dbReference type="EMBL" id="JACIIZ010000004">
    <property type="protein sequence ID" value="MBB6251091.1"/>
    <property type="molecule type" value="Genomic_DNA"/>
</dbReference>
<dbReference type="InterPro" id="IPR012347">
    <property type="entry name" value="Ferritin-like"/>
</dbReference>
<dbReference type="AlphaFoldDB" id="A0A7X0AYM3"/>
<dbReference type="Proteomes" id="UP000539175">
    <property type="component" value="Unassembled WGS sequence"/>
</dbReference>
<dbReference type="SUPFAM" id="SSF47240">
    <property type="entry name" value="Ferritin-like"/>
    <property type="match status" value="1"/>
</dbReference>
<gene>
    <name evidence="3" type="ORF">FHS74_001636</name>
</gene>
<accession>A0A7X0AYM3</accession>
<organism evidence="3 4">
    <name type="scientific">Nitrospirillum iridis</name>
    <dbReference type="NCBI Taxonomy" id="765888"/>
    <lineage>
        <taxon>Bacteria</taxon>
        <taxon>Pseudomonadati</taxon>
        <taxon>Pseudomonadota</taxon>
        <taxon>Alphaproteobacteria</taxon>
        <taxon>Rhodospirillales</taxon>
        <taxon>Azospirillaceae</taxon>
        <taxon>Nitrospirillum</taxon>
    </lineage>
</organism>
<dbReference type="GO" id="GO:0016491">
    <property type="term" value="F:oxidoreductase activity"/>
    <property type="evidence" value="ECO:0007669"/>
    <property type="project" value="InterPro"/>
</dbReference>
<dbReference type="CDD" id="cd01041">
    <property type="entry name" value="Rubrerythrin"/>
    <property type="match status" value="1"/>
</dbReference>
<dbReference type="InterPro" id="IPR003251">
    <property type="entry name" value="Rr_diiron-bd_dom"/>
</dbReference>
<dbReference type="RefSeq" id="WP_184799308.1">
    <property type="nucleotide sequence ID" value="NZ_JACIIZ010000004.1"/>
</dbReference>
<reference evidence="3 4" key="1">
    <citation type="submission" date="2020-08" db="EMBL/GenBank/DDBJ databases">
        <title>Genomic Encyclopedia of Type Strains, Phase IV (KMG-IV): sequencing the most valuable type-strain genomes for metagenomic binning, comparative biology and taxonomic classification.</title>
        <authorList>
            <person name="Goeker M."/>
        </authorList>
    </citation>
    <scope>NUCLEOTIDE SEQUENCE [LARGE SCALE GENOMIC DNA]</scope>
    <source>
        <strain evidence="3 4">DSM 22198</strain>
    </source>
</reference>
<feature type="domain" description="Ferritin-like diiron" evidence="2">
    <location>
        <begin position="28"/>
        <end position="158"/>
    </location>
</feature>
<dbReference type="GO" id="GO:0046872">
    <property type="term" value="F:metal ion binding"/>
    <property type="evidence" value="ECO:0007669"/>
    <property type="project" value="InterPro"/>
</dbReference>
<evidence type="ECO:0000313" key="3">
    <source>
        <dbReference type="EMBL" id="MBB6251091.1"/>
    </source>
</evidence>
<sequence length="158" mass="17138">MKQISLRAAVIVFGAGTLTLSGLAYAAGSLKASTNKDLVDAMHGEAFAAFKYLAYADAARAHGHPEVAELFERTAKVERDEHFVEHAKRVGLVGTDVENLRDAIKGESYETSDMYPAMARRAEVVDDKDAAWHFEEVGGDEAKHRDAFQAALAKISAN</sequence>
<dbReference type="PANTHER" id="PTHR33746">
    <property type="entry name" value="RUBRERYTHRIN"/>
    <property type="match status" value="1"/>
</dbReference>
<dbReference type="InterPro" id="IPR009078">
    <property type="entry name" value="Ferritin-like_SF"/>
</dbReference>
<proteinExistence type="predicted"/>
<comment type="caution">
    <text evidence="3">The sequence shown here is derived from an EMBL/GenBank/DDBJ whole genome shotgun (WGS) entry which is preliminary data.</text>
</comment>
<dbReference type="Gene3D" id="1.20.1260.10">
    <property type="match status" value="1"/>
</dbReference>
<keyword evidence="4" id="KW-1185">Reference proteome</keyword>
<keyword evidence="1" id="KW-0732">Signal</keyword>
<dbReference type="Pfam" id="PF02915">
    <property type="entry name" value="Rubrerythrin"/>
    <property type="match status" value="1"/>
</dbReference>
<protein>
    <submittedName>
        <fullName evidence="3">Rubrerythrin</fullName>
    </submittedName>
</protein>
<dbReference type="InterPro" id="IPR009040">
    <property type="entry name" value="Ferritin-like_diiron"/>
</dbReference>
<evidence type="ECO:0000313" key="4">
    <source>
        <dbReference type="Proteomes" id="UP000539175"/>
    </source>
</evidence>
<dbReference type="PANTHER" id="PTHR33746:SF4">
    <property type="entry name" value="RUBRERYTHRIN"/>
    <property type="match status" value="1"/>
</dbReference>
<dbReference type="InterPro" id="IPR052753">
    <property type="entry name" value="Rbr2/Nigerythrin"/>
</dbReference>